<dbReference type="EMBL" id="CAJOBH010058678">
    <property type="protein sequence ID" value="CAF4413965.1"/>
    <property type="molecule type" value="Genomic_DNA"/>
</dbReference>
<dbReference type="EMBL" id="CAJOBJ010195495">
    <property type="protein sequence ID" value="CAF4967318.1"/>
    <property type="molecule type" value="Genomic_DNA"/>
</dbReference>
<name>A0A8S2VT44_9BILA</name>
<proteinExistence type="predicted"/>
<feature type="non-terminal residue" evidence="1">
    <location>
        <position position="1"/>
    </location>
</feature>
<evidence type="ECO:0000313" key="1">
    <source>
        <dbReference type="EMBL" id="CAF4413965.1"/>
    </source>
</evidence>
<accession>A0A8S2VT44</accession>
<dbReference type="EMBL" id="CAJOBH010094552">
    <property type="protein sequence ID" value="CAF4582950.1"/>
    <property type="molecule type" value="Genomic_DNA"/>
</dbReference>
<reference evidence="1" key="1">
    <citation type="submission" date="2021-02" db="EMBL/GenBank/DDBJ databases">
        <authorList>
            <person name="Nowell W R."/>
        </authorList>
    </citation>
    <scope>NUCLEOTIDE SEQUENCE</scope>
</reference>
<comment type="caution">
    <text evidence="1">The sequence shown here is derived from an EMBL/GenBank/DDBJ whole genome shotgun (WGS) entry which is preliminary data.</text>
</comment>
<dbReference type="AlphaFoldDB" id="A0A8S2VT44"/>
<evidence type="ECO:0000313" key="3">
    <source>
        <dbReference type="EMBL" id="CAF4967318.1"/>
    </source>
</evidence>
<dbReference type="Proteomes" id="UP000681967">
    <property type="component" value="Unassembled WGS sequence"/>
</dbReference>
<evidence type="ECO:0000313" key="4">
    <source>
        <dbReference type="Proteomes" id="UP000681967"/>
    </source>
</evidence>
<dbReference type="Proteomes" id="UP000681720">
    <property type="component" value="Unassembled WGS sequence"/>
</dbReference>
<organism evidence="1 4">
    <name type="scientific">Rotaria magnacalcarata</name>
    <dbReference type="NCBI Taxonomy" id="392030"/>
    <lineage>
        <taxon>Eukaryota</taxon>
        <taxon>Metazoa</taxon>
        <taxon>Spiralia</taxon>
        <taxon>Gnathifera</taxon>
        <taxon>Rotifera</taxon>
        <taxon>Eurotatoria</taxon>
        <taxon>Bdelloidea</taxon>
        <taxon>Philodinida</taxon>
        <taxon>Philodinidae</taxon>
        <taxon>Rotaria</taxon>
    </lineage>
</organism>
<feature type="non-terminal residue" evidence="1">
    <location>
        <position position="69"/>
    </location>
</feature>
<protein>
    <submittedName>
        <fullName evidence="1">Uncharacterized protein</fullName>
    </submittedName>
</protein>
<gene>
    <name evidence="1" type="ORF">BYL167_LOCUS32126</name>
    <name evidence="2" type="ORF">BYL167_LOCUS39386</name>
    <name evidence="3" type="ORF">GIL414_LOCUS55213</name>
</gene>
<sequence length="69" mass="8026">DELDKLKLPKWFEEIVASKGLAFALDFQNTLVEGYIDKEIYEEIRGIADAANIDYRAIRRLHMLGEITR</sequence>
<evidence type="ECO:0000313" key="2">
    <source>
        <dbReference type="EMBL" id="CAF4582950.1"/>
    </source>
</evidence>